<evidence type="ECO:0000256" key="4">
    <source>
        <dbReference type="ARBA" id="ARBA00022833"/>
    </source>
</evidence>
<dbReference type="GO" id="GO:0046872">
    <property type="term" value="F:metal ion binding"/>
    <property type="evidence" value="ECO:0007669"/>
    <property type="project" value="UniProtKB-KW"/>
</dbReference>
<dbReference type="InterPro" id="IPR000159">
    <property type="entry name" value="RA_dom"/>
</dbReference>
<dbReference type="InterPro" id="IPR029071">
    <property type="entry name" value="Ubiquitin-like_domsf"/>
</dbReference>
<protein>
    <submittedName>
        <fullName evidence="9">Ras association domain-containing protein 1</fullName>
    </submittedName>
</protein>
<comment type="caution">
    <text evidence="9">The sequence shown here is derived from an EMBL/GenBank/DDBJ whole genome shotgun (WGS) entry which is preliminary data.</text>
</comment>
<dbReference type="PROSITE" id="PS50951">
    <property type="entry name" value="SARAH"/>
    <property type="match status" value="1"/>
</dbReference>
<dbReference type="Gene3D" id="3.10.20.90">
    <property type="entry name" value="Phosphatidylinositol 3-kinase Catalytic Subunit, Chain A, domain 1"/>
    <property type="match status" value="1"/>
</dbReference>
<comment type="subcellular location">
    <subcellularLocation>
        <location evidence="1">Cytoplasm</location>
        <location evidence="1">Cytoskeleton</location>
    </subcellularLocation>
</comment>
<dbReference type="SMART" id="SM00314">
    <property type="entry name" value="RA"/>
    <property type="match status" value="1"/>
</dbReference>
<dbReference type="Gene3D" id="3.30.60.20">
    <property type="match status" value="1"/>
</dbReference>
<accession>A0AAV4SPP0</accession>
<evidence type="ECO:0000259" key="6">
    <source>
        <dbReference type="PROSITE" id="PS50081"/>
    </source>
</evidence>
<evidence type="ECO:0000256" key="2">
    <source>
        <dbReference type="ARBA" id="ARBA00022701"/>
    </source>
</evidence>
<evidence type="ECO:0000313" key="10">
    <source>
        <dbReference type="Proteomes" id="UP001054945"/>
    </source>
</evidence>
<dbReference type="SUPFAM" id="SSF54236">
    <property type="entry name" value="Ubiquitin-like"/>
    <property type="match status" value="1"/>
</dbReference>
<dbReference type="CDD" id="cd01778">
    <property type="entry name" value="RA_RASSF1_like"/>
    <property type="match status" value="1"/>
</dbReference>
<dbReference type="PANTHER" id="PTHR22738:SF10">
    <property type="entry name" value="RAS ASSOCIATION DOMAIN-CONTAINING PROTEIN 1 HOMOLOG"/>
    <property type="match status" value="1"/>
</dbReference>
<keyword evidence="3" id="KW-0479">Metal-binding</keyword>
<dbReference type="AlphaFoldDB" id="A0AAV4SPP0"/>
<keyword evidence="2" id="KW-0493">Microtubule</keyword>
<dbReference type="SUPFAM" id="SSF57889">
    <property type="entry name" value="Cysteine-rich domain"/>
    <property type="match status" value="1"/>
</dbReference>
<dbReference type="SMART" id="SM00109">
    <property type="entry name" value="C1"/>
    <property type="match status" value="1"/>
</dbReference>
<evidence type="ECO:0000259" key="8">
    <source>
        <dbReference type="PROSITE" id="PS50951"/>
    </source>
</evidence>
<evidence type="ECO:0000313" key="9">
    <source>
        <dbReference type="EMBL" id="GIY36075.1"/>
    </source>
</evidence>
<evidence type="ECO:0000259" key="7">
    <source>
        <dbReference type="PROSITE" id="PS50200"/>
    </source>
</evidence>
<organism evidence="9 10">
    <name type="scientific">Caerostris extrusa</name>
    <name type="common">Bark spider</name>
    <name type="synonym">Caerostris bankana</name>
    <dbReference type="NCBI Taxonomy" id="172846"/>
    <lineage>
        <taxon>Eukaryota</taxon>
        <taxon>Metazoa</taxon>
        <taxon>Ecdysozoa</taxon>
        <taxon>Arthropoda</taxon>
        <taxon>Chelicerata</taxon>
        <taxon>Arachnida</taxon>
        <taxon>Araneae</taxon>
        <taxon>Araneomorphae</taxon>
        <taxon>Entelegynae</taxon>
        <taxon>Araneoidea</taxon>
        <taxon>Araneidae</taxon>
        <taxon>Caerostris</taxon>
    </lineage>
</organism>
<sequence>MFVSCYINIFNFLSNILRTIPVMFSDYKSIRRAYTPPVTPIRGRKPRPISGSDGDVRVKLNLTPSGILQNFAFPRPFRRRNKSKDRYSDGDVAGTMRPRELIELASFGVVELEPAERGVGHQFAISNLKNPTWCDCCGDFIWGLYNSTDCLRCLNCHYTCHQRCQHLVTLDCKGSGDMQTTDLCDINDRTLKNESTKRIDRYNALHQSSEMVLQADGETLHGFIRVHMNLTRPINVIAGTRPPSIYDVLKEEDDEGRKTLTSFYLPRDTVKALHITSEYSAREVINALLKKFKVADNSHKFALYERTYQKGSNQAKLRRIQDQEIPLMLALLDCDEDKHFVLQENETEDIVWEQFAIPELNNFLKILDLEEEVYLNQVKLKYRILQEKIQEAMDKLNPSSRSLAS</sequence>
<evidence type="ECO:0000256" key="3">
    <source>
        <dbReference type="ARBA" id="ARBA00022723"/>
    </source>
</evidence>
<dbReference type="InterPro" id="IPR046349">
    <property type="entry name" value="C1-like_sf"/>
</dbReference>
<dbReference type="InterPro" id="IPR002219">
    <property type="entry name" value="PKC_DAG/PE"/>
</dbReference>
<dbReference type="Proteomes" id="UP001054945">
    <property type="component" value="Unassembled WGS sequence"/>
</dbReference>
<dbReference type="Pfam" id="PF00130">
    <property type="entry name" value="C1_1"/>
    <property type="match status" value="1"/>
</dbReference>
<feature type="domain" description="SARAH" evidence="8">
    <location>
        <begin position="349"/>
        <end position="396"/>
    </location>
</feature>
<dbReference type="InterPro" id="IPR011524">
    <property type="entry name" value="SARAH_dom"/>
</dbReference>
<keyword evidence="10" id="KW-1185">Reference proteome</keyword>
<evidence type="ECO:0000256" key="1">
    <source>
        <dbReference type="ARBA" id="ARBA00004245"/>
    </source>
</evidence>
<feature type="domain" description="Ras-associating" evidence="7">
    <location>
        <begin position="261"/>
        <end position="347"/>
    </location>
</feature>
<dbReference type="GO" id="GO:0005874">
    <property type="term" value="C:microtubule"/>
    <property type="evidence" value="ECO:0007669"/>
    <property type="project" value="UniProtKB-KW"/>
</dbReference>
<keyword evidence="4" id="KW-0862">Zinc</keyword>
<name>A0AAV4SPP0_CAEEX</name>
<keyword evidence="5" id="KW-0963">Cytoplasm</keyword>
<dbReference type="EMBL" id="BPLR01010007">
    <property type="protein sequence ID" value="GIY36075.1"/>
    <property type="molecule type" value="Genomic_DNA"/>
</dbReference>
<keyword evidence="5" id="KW-0206">Cytoskeleton</keyword>
<dbReference type="GO" id="GO:0007165">
    <property type="term" value="P:signal transduction"/>
    <property type="evidence" value="ECO:0007669"/>
    <property type="project" value="InterPro"/>
</dbReference>
<dbReference type="Pfam" id="PF00788">
    <property type="entry name" value="RA"/>
    <property type="match status" value="1"/>
</dbReference>
<dbReference type="PROSITE" id="PS50200">
    <property type="entry name" value="RA"/>
    <property type="match status" value="1"/>
</dbReference>
<dbReference type="Pfam" id="PF16517">
    <property type="entry name" value="Nore1-SARAH"/>
    <property type="match status" value="1"/>
</dbReference>
<dbReference type="Gene3D" id="1.20.5.110">
    <property type="match status" value="1"/>
</dbReference>
<dbReference type="CDD" id="cd20885">
    <property type="entry name" value="C1_RASSF1"/>
    <property type="match status" value="1"/>
</dbReference>
<proteinExistence type="predicted"/>
<dbReference type="CDD" id="cd21885">
    <property type="entry name" value="SARAH_RASSF1-like"/>
    <property type="match status" value="1"/>
</dbReference>
<feature type="domain" description="Phorbol-ester/DAG-type" evidence="6">
    <location>
        <begin position="120"/>
        <end position="172"/>
    </location>
</feature>
<dbReference type="PROSITE" id="PS50081">
    <property type="entry name" value="ZF_DAG_PE_2"/>
    <property type="match status" value="1"/>
</dbReference>
<evidence type="ECO:0000256" key="5">
    <source>
        <dbReference type="ARBA" id="ARBA00023212"/>
    </source>
</evidence>
<gene>
    <name evidence="9" type="primary">Rassf1</name>
    <name evidence="9" type="ORF">CEXT_377341</name>
</gene>
<dbReference type="PANTHER" id="PTHR22738">
    <property type="entry name" value="RASSF"/>
    <property type="match status" value="1"/>
</dbReference>
<dbReference type="InterPro" id="IPR033614">
    <property type="entry name" value="RASSF1-6"/>
</dbReference>
<reference evidence="9 10" key="1">
    <citation type="submission" date="2021-06" db="EMBL/GenBank/DDBJ databases">
        <title>Caerostris extrusa draft genome.</title>
        <authorList>
            <person name="Kono N."/>
            <person name="Arakawa K."/>
        </authorList>
    </citation>
    <scope>NUCLEOTIDE SEQUENCE [LARGE SCALE GENOMIC DNA]</scope>
</reference>